<dbReference type="SMART" id="SM00382">
    <property type="entry name" value="AAA"/>
    <property type="match status" value="1"/>
</dbReference>
<comment type="caution">
    <text evidence="7">The sequence shown here is derived from an EMBL/GenBank/DDBJ whole genome shotgun (WGS) entry which is preliminary data.</text>
</comment>
<dbReference type="InterPro" id="IPR017871">
    <property type="entry name" value="ABC_transporter-like_CS"/>
</dbReference>
<dbReference type="SUPFAM" id="SSF52540">
    <property type="entry name" value="P-loop containing nucleoside triphosphate hydrolases"/>
    <property type="match status" value="1"/>
</dbReference>
<keyword evidence="3" id="KW-0547">Nucleotide-binding</keyword>
<evidence type="ECO:0000313" key="7">
    <source>
        <dbReference type="EMBL" id="MFC7600612.1"/>
    </source>
</evidence>
<dbReference type="RefSeq" id="WP_343965928.1">
    <property type="nucleotide sequence ID" value="NZ_BAAAGK010000036.1"/>
</dbReference>
<dbReference type="InterPro" id="IPR003593">
    <property type="entry name" value="AAA+_ATPase"/>
</dbReference>
<keyword evidence="4 7" id="KW-0067">ATP-binding</keyword>
<dbReference type="PANTHER" id="PTHR43820">
    <property type="entry name" value="HIGH-AFFINITY BRANCHED-CHAIN AMINO ACID TRANSPORT ATP-BINDING PROTEIN LIVF"/>
    <property type="match status" value="1"/>
</dbReference>
<dbReference type="EMBL" id="JBHTEE010000001">
    <property type="protein sequence ID" value="MFC7600612.1"/>
    <property type="molecule type" value="Genomic_DNA"/>
</dbReference>
<sequence>MIQAEDRVTSDPRPKAEPILEAVRLEVGYGHLPVLHGLSLAVRPGEIVALLGANGAGKTTTLMALAGVLPPISGSVLLDGRPAPEGAHRRSDAGMALICEDRSVFMGLTCRENLRLGRGSVEESLALMPELEPLLDRKVGLMSGGEQQMLTLARALAGSPKVLLADELTLGLAPLIVARLLTRLRAAADRGVGVLIVEERVKRALQVADRVCVLRRGEIVIEGTAAEMGSRLAEIEASYLSAAADDPTAASGGRDT</sequence>
<evidence type="ECO:0000313" key="8">
    <source>
        <dbReference type="Proteomes" id="UP001596514"/>
    </source>
</evidence>
<evidence type="ECO:0000259" key="6">
    <source>
        <dbReference type="PROSITE" id="PS50893"/>
    </source>
</evidence>
<dbReference type="Proteomes" id="UP001596514">
    <property type="component" value="Unassembled WGS sequence"/>
</dbReference>
<dbReference type="InterPro" id="IPR003439">
    <property type="entry name" value="ABC_transporter-like_ATP-bd"/>
</dbReference>
<comment type="similarity">
    <text evidence="1">Belongs to the ABC transporter superfamily.</text>
</comment>
<feature type="domain" description="ABC transporter" evidence="6">
    <location>
        <begin position="20"/>
        <end position="241"/>
    </location>
</feature>
<accession>A0ABW2SX57</accession>
<dbReference type="PROSITE" id="PS00211">
    <property type="entry name" value="ABC_TRANSPORTER_1"/>
    <property type="match status" value="1"/>
</dbReference>
<organism evidence="7 8">
    <name type="scientific">Streptosporangium amethystogenes subsp. fukuiense</name>
    <dbReference type="NCBI Taxonomy" id="698418"/>
    <lineage>
        <taxon>Bacteria</taxon>
        <taxon>Bacillati</taxon>
        <taxon>Actinomycetota</taxon>
        <taxon>Actinomycetes</taxon>
        <taxon>Streptosporangiales</taxon>
        <taxon>Streptosporangiaceae</taxon>
        <taxon>Streptosporangium</taxon>
    </lineage>
</organism>
<protein>
    <submittedName>
        <fullName evidence="7">ABC transporter ATP-binding protein</fullName>
    </submittedName>
</protein>
<dbReference type="PANTHER" id="PTHR43820:SF4">
    <property type="entry name" value="HIGH-AFFINITY BRANCHED-CHAIN AMINO ACID TRANSPORT ATP-BINDING PROTEIN LIVF"/>
    <property type="match status" value="1"/>
</dbReference>
<dbReference type="PROSITE" id="PS50893">
    <property type="entry name" value="ABC_TRANSPORTER_2"/>
    <property type="match status" value="1"/>
</dbReference>
<dbReference type="GO" id="GO:0005524">
    <property type="term" value="F:ATP binding"/>
    <property type="evidence" value="ECO:0007669"/>
    <property type="project" value="UniProtKB-KW"/>
</dbReference>
<evidence type="ECO:0000256" key="2">
    <source>
        <dbReference type="ARBA" id="ARBA00022448"/>
    </source>
</evidence>
<keyword evidence="5" id="KW-0029">Amino-acid transport</keyword>
<keyword evidence="8" id="KW-1185">Reference proteome</keyword>
<proteinExistence type="inferred from homology"/>
<gene>
    <name evidence="7" type="ORF">ACFQVD_10940</name>
</gene>
<keyword evidence="2" id="KW-0813">Transport</keyword>
<dbReference type="InterPro" id="IPR027417">
    <property type="entry name" value="P-loop_NTPase"/>
</dbReference>
<dbReference type="Pfam" id="PF00005">
    <property type="entry name" value="ABC_tran"/>
    <property type="match status" value="1"/>
</dbReference>
<reference evidence="8" key="1">
    <citation type="journal article" date="2019" name="Int. J. Syst. Evol. Microbiol.">
        <title>The Global Catalogue of Microorganisms (GCM) 10K type strain sequencing project: providing services to taxonomists for standard genome sequencing and annotation.</title>
        <authorList>
            <consortium name="The Broad Institute Genomics Platform"/>
            <consortium name="The Broad Institute Genome Sequencing Center for Infectious Disease"/>
            <person name="Wu L."/>
            <person name="Ma J."/>
        </authorList>
    </citation>
    <scope>NUCLEOTIDE SEQUENCE [LARGE SCALE GENOMIC DNA]</scope>
    <source>
        <strain evidence="8">JCM 10083</strain>
    </source>
</reference>
<name>A0ABW2SX57_9ACTN</name>
<evidence type="ECO:0000256" key="1">
    <source>
        <dbReference type="ARBA" id="ARBA00005417"/>
    </source>
</evidence>
<evidence type="ECO:0000256" key="5">
    <source>
        <dbReference type="ARBA" id="ARBA00022970"/>
    </source>
</evidence>
<evidence type="ECO:0000256" key="3">
    <source>
        <dbReference type="ARBA" id="ARBA00022741"/>
    </source>
</evidence>
<dbReference type="InterPro" id="IPR052156">
    <property type="entry name" value="BCAA_Transport_ATP-bd_LivF"/>
</dbReference>
<evidence type="ECO:0000256" key="4">
    <source>
        <dbReference type="ARBA" id="ARBA00022840"/>
    </source>
</evidence>
<dbReference type="Gene3D" id="3.40.50.300">
    <property type="entry name" value="P-loop containing nucleotide triphosphate hydrolases"/>
    <property type="match status" value="1"/>
</dbReference>